<dbReference type="Ensembl" id="ENSHHUT00000021190.1">
    <property type="protein sequence ID" value="ENSHHUP00000020430.1"/>
    <property type="gene ID" value="ENSHHUG00000012792.1"/>
</dbReference>
<feature type="signal peptide" evidence="1">
    <location>
        <begin position="1"/>
        <end position="20"/>
    </location>
</feature>
<dbReference type="Pfam" id="PF17790">
    <property type="entry name" value="MG1"/>
    <property type="match status" value="1"/>
</dbReference>
<evidence type="ECO:0000313" key="4">
    <source>
        <dbReference type="Proteomes" id="UP000314982"/>
    </source>
</evidence>
<reference evidence="3" key="3">
    <citation type="submission" date="2025-09" db="UniProtKB">
        <authorList>
            <consortium name="Ensembl"/>
        </authorList>
    </citation>
    <scope>IDENTIFICATION</scope>
</reference>
<reference evidence="4" key="1">
    <citation type="submission" date="2018-06" db="EMBL/GenBank/DDBJ databases">
        <title>Genome assembly of Danube salmon.</title>
        <authorList>
            <person name="Macqueen D.J."/>
            <person name="Gundappa M.K."/>
        </authorList>
    </citation>
    <scope>NUCLEOTIDE SEQUENCE [LARGE SCALE GENOMIC DNA]</scope>
</reference>
<feature type="domain" description="Complement C3/4/5 macroglobulin" evidence="2">
    <location>
        <begin position="22"/>
        <end position="86"/>
    </location>
</feature>
<sequence>MGSPICLMVFFILAAESVHGQDRFFISAPNVFHVGVKERVYVQLGKALLNKRVTLFLEHEVTSNLMSQKNSTVCTEEGQIQTVELEV</sequence>
<dbReference type="AlphaFoldDB" id="A0A4W5L792"/>
<feature type="chain" id="PRO_5021323363" description="Complement C3/4/5 macroglobulin domain-containing protein" evidence="1">
    <location>
        <begin position="21"/>
        <end position="87"/>
    </location>
</feature>
<protein>
    <recommendedName>
        <fullName evidence="2">Complement C3/4/5 macroglobulin domain-containing protein</fullName>
    </recommendedName>
</protein>
<dbReference type="InterPro" id="IPR041425">
    <property type="entry name" value="C3/4/5_MG1"/>
</dbReference>
<evidence type="ECO:0000256" key="1">
    <source>
        <dbReference type="SAM" id="SignalP"/>
    </source>
</evidence>
<organism evidence="3 4">
    <name type="scientific">Hucho hucho</name>
    <name type="common">huchen</name>
    <dbReference type="NCBI Taxonomy" id="62062"/>
    <lineage>
        <taxon>Eukaryota</taxon>
        <taxon>Metazoa</taxon>
        <taxon>Chordata</taxon>
        <taxon>Craniata</taxon>
        <taxon>Vertebrata</taxon>
        <taxon>Euteleostomi</taxon>
        <taxon>Actinopterygii</taxon>
        <taxon>Neopterygii</taxon>
        <taxon>Teleostei</taxon>
        <taxon>Protacanthopterygii</taxon>
        <taxon>Salmoniformes</taxon>
        <taxon>Salmonidae</taxon>
        <taxon>Salmoninae</taxon>
        <taxon>Hucho</taxon>
    </lineage>
</organism>
<evidence type="ECO:0000313" key="3">
    <source>
        <dbReference type="Ensembl" id="ENSHHUP00000020430.1"/>
    </source>
</evidence>
<keyword evidence="1" id="KW-0732">Signal</keyword>
<keyword evidence="4" id="KW-1185">Reference proteome</keyword>
<evidence type="ECO:0000259" key="2">
    <source>
        <dbReference type="Pfam" id="PF17790"/>
    </source>
</evidence>
<proteinExistence type="predicted"/>
<dbReference type="Proteomes" id="UP000314982">
    <property type="component" value="Unassembled WGS sequence"/>
</dbReference>
<dbReference type="Gene3D" id="2.60.40.1930">
    <property type="match status" value="1"/>
</dbReference>
<reference evidence="3" key="2">
    <citation type="submission" date="2025-08" db="UniProtKB">
        <authorList>
            <consortium name="Ensembl"/>
        </authorList>
    </citation>
    <scope>IDENTIFICATION</scope>
</reference>
<dbReference type="GeneTree" id="ENSGT00940000155739"/>
<name>A0A4W5L792_9TELE</name>
<accession>A0A4W5L792</accession>